<feature type="domain" description="DUF6968" evidence="1">
    <location>
        <begin position="11"/>
        <end position="101"/>
    </location>
</feature>
<dbReference type="InterPro" id="IPR054241">
    <property type="entry name" value="DUF6968"/>
</dbReference>
<reference evidence="2 3" key="1">
    <citation type="submission" date="2021-01" db="EMBL/GenBank/DDBJ databases">
        <title>Whole genome shotgun sequence of Verrucosispora gifhornensis NBRC 16317.</title>
        <authorList>
            <person name="Komaki H."/>
            <person name="Tamura T."/>
        </authorList>
    </citation>
    <scope>NUCLEOTIDE SEQUENCE [LARGE SCALE GENOMIC DNA]</scope>
    <source>
        <strain evidence="2 3">NBRC 16317</strain>
    </source>
</reference>
<dbReference type="Pfam" id="PF22302">
    <property type="entry name" value="DUF6968"/>
    <property type="match status" value="1"/>
</dbReference>
<dbReference type="EMBL" id="BOPA01000014">
    <property type="protein sequence ID" value="GIJ15046.1"/>
    <property type="molecule type" value="Genomic_DNA"/>
</dbReference>
<evidence type="ECO:0000259" key="1">
    <source>
        <dbReference type="Pfam" id="PF22302"/>
    </source>
</evidence>
<proteinExistence type="predicted"/>
<dbReference type="RefSeq" id="WP_204290643.1">
    <property type="nucleotide sequence ID" value="NZ_BAAAGZ010000038.1"/>
</dbReference>
<keyword evidence="3" id="KW-1185">Reference proteome</keyword>
<sequence>MSGLGEVVAERRIVVIDPEGATSELVVRLGRPYPDPLSHNGDWGCPFQVEGLGEDSVQTAYGVDSLQALLLAAYRVRLLLAEHAEQTSARLDWLGQPDFGLRVDPGPTVPPASLG</sequence>
<comment type="caution">
    <text evidence="2">The sequence shown here is derived from an EMBL/GenBank/DDBJ whole genome shotgun (WGS) entry which is preliminary data.</text>
</comment>
<name>A0ABQ4IAX0_9ACTN</name>
<organism evidence="2 3">
    <name type="scientific">Micromonospora gifhornensis</name>
    <dbReference type="NCBI Taxonomy" id="84594"/>
    <lineage>
        <taxon>Bacteria</taxon>
        <taxon>Bacillati</taxon>
        <taxon>Actinomycetota</taxon>
        <taxon>Actinomycetes</taxon>
        <taxon>Micromonosporales</taxon>
        <taxon>Micromonosporaceae</taxon>
        <taxon>Micromonospora</taxon>
    </lineage>
</organism>
<dbReference type="Proteomes" id="UP000647860">
    <property type="component" value="Unassembled WGS sequence"/>
</dbReference>
<protein>
    <recommendedName>
        <fullName evidence="1">DUF6968 domain-containing protein</fullName>
    </recommendedName>
</protein>
<gene>
    <name evidence="2" type="ORF">Vgi01_17300</name>
</gene>
<evidence type="ECO:0000313" key="2">
    <source>
        <dbReference type="EMBL" id="GIJ15046.1"/>
    </source>
</evidence>
<accession>A0ABQ4IAX0</accession>
<evidence type="ECO:0000313" key="3">
    <source>
        <dbReference type="Proteomes" id="UP000647860"/>
    </source>
</evidence>